<keyword evidence="1" id="KW-1133">Transmembrane helix</keyword>
<feature type="transmembrane region" description="Helical" evidence="1">
    <location>
        <begin position="184"/>
        <end position="202"/>
    </location>
</feature>
<keyword evidence="3" id="KW-1185">Reference proteome</keyword>
<accession>A0A1M7F3B4</accession>
<sequence>MNNIKHRFEVIKAVALVTYKEWSAYRTHSMVSIFVGPVYFLVQYFIWNAVYGNQGAALHGLELEQMLRYYGAIALIGYLTMDFADWNLQMLVHSGKFLTFQLRPIHHRFFALSQKLGHRVLGFLFEFLPCFLIFQFIFKIDMIPKYLGFTIISILFAFFMNFYVNYCIGLSAFWLVQASGIRNVFQALSSVFSGALIPLVFFPDFIQKLLFFLPFQYTTYVPAMVFSGSYTLAGISMSIPQIVLLQGIILLLTIGLSEVLYRRAIYRFTAAGG</sequence>
<feature type="transmembrane region" description="Helical" evidence="1">
    <location>
        <begin position="239"/>
        <end position="261"/>
    </location>
</feature>
<feature type="transmembrane region" description="Helical" evidence="1">
    <location>
        <begin position="116"/>
        <end position="134"/>
    </location>
</feature>
<dbReference type="Proteomes" id="UP000184038">
    <property type="component" value="Unassembled WGS sequence"/>
</dbReference>
<dbReference type="PANTHER" id="PTHR36832:SF1">
    <property type="entry name" value="SLR1174 PROTEIN"/>
    <property type="match status" value="1"/>
</dbReference>
<feature type="transmembrane region" description="Helical" evidence="1">
    <location>
        <begin position="67"/>
        <end position="84"/>
    </location>
</feature>
<feature type="transmembrane region" description="Helical" evidence="1">
    <location>
        <begin position="146"/>
        <end position="164"/>
    </location>
</feature>
<dbReference type="EMBL" id="FRCP01000005">
    <property type="protein sequence ID" value="SHL98228.1"/>
    <property type="molecule type" value="Genomic_DNA"/>
</dbReference>
<dbReference type="OrthoDB" id="8582979at2"/>
<dbReference type="Pfam" id="PF06182">
    <property type="entry name" value="ABC2_membrane_6"/>
    <property type="match status" value="1"/>
</dbReference>
<dbReference type="PANTHER" id="PTHR36832">
    <property type="entry name" value="SLR1174 PROTEIN-RELATED"/>
    <property type="match status" value="1"/>
</dbReference>
<keyword evidence="1" id="KW-0812">Transmembrane</keyword>
<dbReference type="AlphaFoldDB" id="A0A1M7F3B4"/>
<keyword evidence="1" id="KW-0472">Membrane</keyword>
<evidence type="ECO:0000256" key="1">
    <source>
        <dbReference type="SAM" id="Phobius"/>
    </source>
</evidence>
<evidence type="ECO:0000313" key="3">
    <source>
        <dbReference type="Proteomes" id="UP000184038"/>
    </source>
</evidence>
<reference evidence="2 3" key="1">
    <citation type="submission" date="2016-11" db="EMBL/GenBank/DDBJ databases">
        <authorList>
            <person name="Jaros S."/>
            <person name="Januszkiewicz K."/>
            <person name="Wedrychowicz H."/>
        </authorList>
    </citation>
    <scope>NUCLEOTIDE SEQUENCE [LARGE SCALE GENOMIC DNA]</scope>
    <source>
        <strain evidence="2 3">DSM 15930</strain>
    </source>
</reference>
<protein>
    <submittedName>
        <fullName evidence="2">ABC-2 type transport system permease protein</fullName>
    </submittedName>
</protein>
<dbReference type="InterPro" id="IPR010390">
    <property type="entry name" value="ABC-2_transporter-like"/>
</dbReference>
<dbReference type="RefSeq" id="WP_073282136.1">
    <property type="nucleotide sequence ID" value="NZ_FRCP01000005.1"/>
</dbReference>
<proteinExistence type="predicted"/>
<name>A0A1M7F3B4_9FIRM</name>
<gene>
    <name evidence="2" type="ORF">SAMN02746066_00362</name>
</gene>
<dbReference type="STRING" id="1120996.SAMN02746066_00362"/>
<organism evidence="2 3">
    <name type="scientific">Anaerosporobacter mobilis DSM 15930</name>
    <dbReference type="NCBI Taxonomy" id="1120996"/>
    <lineage>
        <taxon>Bacteria</taxon>
        <taxon>Bacillati</taxon>
        <taxon>Bacillota</taxon>
        <taxon>Clostridia</taxon>
        <taxon>Lachnospirales</taxon>
        <taxon>Lachnospiraceae</taxon>
        <taxon>Anaerosporobacter</taxon>
    </lineage>
</organism>
<evidence type="ECO:0000313" key="2">
    <source>
        <dbReference type="EMBL" id="SHL98228.1"/>
    </source>
</evidence>
<feature type="transmembrane region" description="Helical" evidence="1">
    <location>
        <begin position="29"/>
        <end position="47"/>
    </location>
</feature>